<dbReference type="GO" id="GO:0008999">
    <property type="term" value="F:protein-N-terminal-alanine acetyltransferase activity"/>
    <property type="evidence" value="ECO:0007669"/>
    <property type="project" value="TreeGrafter"/>
</dbReference>
<proteinExistence type="predicted"/>
<protein>
    <submittedName>
        <fullName evidence="2">GNAT family N-acetyltransferase</fullName>
    </submittedName>
</protein>
<dbReference type="Pfam" id="PF13302">
    <property type="entry name" value="Acetyltransf_3"/>
    <property type="match status" value="1"/>
</dbReference>
<dbReference type="PANTHER" id="PTHR43441:SF2">
    <property type="entry name" value="FAMILY ACETYLTRANSFERASE, PUTATIVE (AFU_ORTHOLOGUE AFUA_7G00850)-RELATED"/>
    <property type="match status" value="1"/>
</dbReference>
<evidence type="ECO:0000313" key="3">
    <source>
        <dbReference type="Proteomes" id="UP000219050"/>
    </source>
</evidence>
<feature type="domain" description="N-acetyltransferase" evidence="1">
    <location>
        <begin position="29"/>
        <end position="181"/>
    </location>
</feature>
<sequence length="234" mass="26071">MTHSAPLAAWTPPPLPGPDRIEGRYAVLERLSAERHAADLFEANRADDAMWDWLPYGPFGSQAVYHRWLAEQETRQDPFFYAIADRATGRWQGVQSLLRIDAAQGVIELGHVALSPALQRSRVATEAFTLLIGWAFEAGYRRFEWKCNARNLPSRAAAQRLGLSYEGIFRQAAIVKGHNRDTAWFAAIDGEWPGLQAAYAAWLDPSNFDAEGRQIDRLGNLTGLVLANRDPALG</sequence>
<organism evidence="2 3">
    <name type="scientific">Pacificitalea manganoxidans</name>
    <dbReference type="NCBI Taxonomy" id="1411902"/>
    <lineage>
        <taxon>Bacteria</taxon>
        <taxon>Pseudomonadati</taxon>
        <taxon>Pseudomonadota</taxon>
        <taxon>Alphaproteobacteria</taxon>
        <taxon>Rhodobacterales</taxon>
        <taxon>Paracoccaceae</taxon>
        <taxon>Pacificitalea</taxon>
    </lineage>
</organism>
<dbReference type="Proteomes" id="UP000219050">
    <property type="component" value="Chromosome"/>
</dbReference>
<reference evidence="2 3" key="1">
    <citation type="submission" date="2017-05" db="EMBL/GenBank/DDBJ databases">
        <title>Comparative genomic and metabolic analysis of manganese-oxidizing mechanisms in Celeribater manganoxidans DY25T: its adaption to the environment of polymetallic nodule.</title>
        <authorList>
            <person name="Wang X."/>
        </authorList>
    </citation>
    <scope>NUCLEOTIDE SEQUENCE [LARGE SCALE GENOMIC DNA]</scope>
    <source>
        <strain evidence="2 3">DY25</strain>
    </source>
</reference>
<dbReference type="PANTHER" id="PTHR43441">
    <property type="entry name" value="RIBOSOMAL-PROTEIN-SERINE ACETYLTRANSFERASE"/>
    <property type="match status" value="1"/>
</dbReference>
<keyword evidence="3" id="KW-1185">Reference proteome</keyword>
<gene>
    <name evidence="2" type="ORF">CBW24_11475</name>
</gene>
<dbReference type="FunFam" id="3.40.630.30:FF:000047">
    <property type="entry name" value="Acetyltransferase, GNAT family"/>
    <property type="match status" value="1"/>
</dbReference>
<dbReference type="RefSeq" id="WP_097373667.1">
    <property type="nucleotide sequence ID" value="NZ_CP021404.1"/>
</dbReference>
<dbReference type="KEGG" id="cmag:CBW24_11475"/>
<name>A0A291M0Y3_9RHOB</name>
<dbReference type="EMBL" id="CP021404">
    <property type="protein sequence ID" value="ATI42564.1"/>
    <property type="molecule type" value="Genomic_DNA"/>
</dbReference>
<evidence type="ECO:0000313" key="2">
    <source>
        <dbReference type="EMBL" id="ATI42564.1"/>
    </source>
</evidence>
<dbReference type="SUPFAM" id="SSF55729">
    <property type="entry name" value="Acyl-CoA N-acyltransferases (Nat)"/>
    <property type="match status" value="1"/>
</dbReference>
<dbReference type="Gene3D" id="3.40.630.30">
    <property type="match status" value="1"/>
</dbReference>
<dbReference type="PROSITE" id="PS51186">
    <property type="entry name" value="GNAT"/>
    <property type="match status" value="1"/>
</dbReference>
<dbReference type="InterPro" id="IPR016181">
    <property type="entry name" value="Acyl_CoA_acyltransferase"/>
</dbReference>
<evidence type="ECO:0000259" key="1">
    <source>
        <dbReference type="PROSITE" id="PS51186"/>
    </source>
</evidence>
<dbReference type="InterPro" id="IPR000182">
    <property type="entry name" value="GNAT_dom"/>
</dbReference>
<dbReference type="GO" id="GO:1990189">
    <property type="term" value="F:protein N-terminal-serine acetyltransferase activity"/>
    <property type="evidence" value="ECO:0007669"/>
    <property type="project" value="TreeGrafter"/>
</dbReference>
<accession>A0A291M0Y3</accession>
<keyword evidence="2" id="KW-0808">Transferase</keyword>
<dbReference type="AlphaFoldDB" id="A0A291M0Y3"/>
<dbReference type="InterPro" id="IPR051908">
    <property type="entry name" value="Ribosomal_N-acetyltransferase"/>
</dbReference>
<dbReference type="OrthoDB" id="5295305at2"/>